<dbReference type="Gene3D" id="2.170.130.10">
    <property type="entry name" value="TonB-dependent receptor, plug domain"/>
    <property type="match status" value="1"/>
</dbReference>
<accession>A0AAE3MHY7</accession>
<dbReference type="InterPro" id="IPR012910">
    <property type="entry name" value="Plug_dom"/>
</dbReference>
<dbReference type="Pfam" id="PF13715">
    <property type="entry name" value="CarbopepD_reg_2"/>
    <property type="match status" value="1"/>
</dbReference>
<name>A0AAE3MHY7_9BACT</name>
<reference evidence="2" key="1">
    <citation type="submission" date="2022-10" db="EMBL/GenBank/DDBJ databases">
        <authorList>
            <person name="Yu W.X."/>
        </authorList>
    </citation>
    <scope>NUCLEOTIDE SEQUENCE</scope>
    <source>
        <strain evidence="2">D04</strain>
    </source>
</reference>
<evidence type="ECO:0000259" key="1">
    <source>
        <dbReference type="Pfam" id="PF07715"/>
    </source>
</evidence>
<dbReference type="InterPro" id="IPR037066">
    <property type="entry name" value="Plug_dom_sf"/>
</dbReference>
<dbReference type="SUPFAM" id="SSF56935">
    <property type="entry name" value="Porins"/>
    <property type="match status" value="1"/>
</dbReference>
<proteinExistence type="predicted"/>
<dbReference type="AlphaFoldDB" id="A0AAE3MHY7"/>
<feature type="domain" description="TonB-dependent receptor plug" evidence="1">
    <location>
        <begin position="134"/>
        <end position="217"/>
    </location>
</feature>
<keyword evidence="2" id="KW-0675">Receptor</keyword>
<dbReference type="Proteomes" id="UP001207408">
    <property type="component" value="Unassembled WGS sequence"/>
</dbReference>
<organism evidence="2 3">
    <name type="scientific">Plebeiibacterium marinum</name>
    <dbReference type="NCBI Taxonomy" id="2992111"/>
    <lineage>
        <taxon>Bacteria</taxon>
        <taxon>Pseudomonadati</taxon>
        <taxon>Bacteroidota</taxon>
        <taxon>Bacteroidia</taxon>
        <taxon>Marinilabiliales</taxon>
        <taxon>Marinilabiliaceae</taxon>
        <taxon>Plebeiibacterium</taxon>
    </lineage>
</organism>
<evidence type="ECO:0000313" key="3">
    <source>
        <dbReference type="Proteomes" id="UP001207408"/>
    </source>
</evidence>
<evidence type="ECO:0000313" key="2">
    <source>
        <dbReference type="EMBL" id="MCW3807811.1"/>
    </source>
</evidence>
<dbReference type="Pfam" id="PF07715">
    <property type="entry name" value="Plug"/>
    <property type="match status" value="1"/>
</dbReference>
<gene>
    <name evidence="2" type="ORF">OM074_19435</name>
</gene>
<comment type="caution">
    <text evidence="2">The sequence shown here is derived from an EMBL/GenBank/DDBJ whole genome shotgun (WGS) entry which is preliminary data.</text>
</comment>
<protein>
    <submittedName>
        <fullName evidence="2">TonB-dependent receptor</fullName>
    </submittedName>
</protein>
<dbReference type="RefSeq" id="WP_301202283.1">
    <property type="nucleotide sequence ID" value="NZ_JAPDPI010000062.1"/>
</dbReference>
<dbReference type="SUPFAM" id="SSF49464">
    <property type="entry name" value="Carboxypeptidase regulatory domain-like"/>
    <property type="match status" value="1"/>
</dbReference>
<sequence>MHKLFYIITIISLIPVSLFSQNKVEIRGIVLSEENQAIELVNVSVKDEPGGAITDKEGAFVLKVNMAGYATLIFSRIGFETKELKVAALDVSKSITVVLIKKQESIAEVEVAAKEQANQNFTKIDSRLSANLPDASGGSIEALVKTQMGVSSNNELSSQYRVRGGNFDENLVYVNDIEVYRPFLVRAGQQEGLSFINPELVSDIRFSAGGFDARYGDKMSSVLDIKYKKPTGFGGSASGSLLGANAHLEGTAANGKFSHITGVRYKTNKYLLGTMDVSGDYQPNFLDIQSYMTYRFNNKWRLGFLGNVSRNRYDFEPVDRETTFGTISEVQTLRVYFEGQEEDLFMTGFGAVSLDFSPNNNNNYKLVASGYRTSEDETYDILGQYWLQELGAEGEGGEVVFEKGTGIGVGSYLEHARNYLYGAISNLALRGAHRIGNNNLEWEVKYQYERFSDIINEWELRDSADYNIPLNNERLELSYAYNDENEIESNRYTFFVQENRLFELSNGSLNLALGLRGNYWDFNEEFLLSPRASVIYTPDWERDFNFKLAGGIYYQSPFYKEYRIPGGGINYDIKAQKSVHLVAGFDHYFQAWQRPFKFSTELYYKKMDHLNPYQIDNVRIRYSAKNNAEGYAAGLDMKVNGEFVKGVESWASLSIMQTEEDLKDDAFVAGSGQTGAPGYIPRPSDQRINFSLMFQDYLRNNPSFKVNLNLMFGSGLPFGPPNSERYQAVNRMPAYRRVDVGFAKELTGSQLHPERKTGAFKNVWLGVEIFNLFDINNTISYFWVTDVNNREYAVPNYLTSRRLNVKLVTRF</sequence>
<keyword evidence="3" id="KW-1185">Reference proteome</keyword>
<dbReference type="InterPro" id="IPR008969">
    <property type="entry name" value="CarboxyPept-like_regulatory"/>
</dbReference>
<dbReference type="EMBL" id="JAPDPI010000062">
    <property type="protein sequence ID" value="MCW3807811.1"/>
    <property type="molecule type" value="Genomic_DNA"/>
</dbReference>